<proteinExistence type="predicted"/>
<name>A0A8T4J6M0_9ACTN</name>
<reference evidence="1" key="1">
    <citation type="submission" date="2021-04" db="EMBL/GenBank/DDBJ databases">
        <title>Sequencing of actinobacteria type strains.</title>
        <authorList>
            <person name="Nguyen G.-S."/>
            <person name="Wentzel A."/>
        </authorList>
    </citation>
    <scope>NUCLEOTIDE SEQUENCE</scope>
    <source>
        <strain evidence="1">DSM 42095</strain>
    </source>
</reference>
<comment type="caution">
    <text evidence="1">The sequence shown here is derived from an EMBL/GenBank/DDBJ whole genome shotgun (WGS) entry which is preliminary data.</text>
</comment>
<accession>A0A8T4J6M0</accession>
<evidence type="ECO:0000313" key="1">
    <source>
        <dbReference type="EMBL" id="MBR7679318.1"/>
    </source>
</evidence>
<dbReference type="Proteomes" id="UP000675554">
    <property type="component" value="Unassembled WGS sequence"/>
</dbReference>
<sequence length="144" mass="15126">MVAEAVPALVDSAAFERAWKAALRTSHTELVNTLRDDGSLMTLTPGGLDVTVHVAVEQLGGKAGLPDPLVSVLASELDLSFTLVQNHTMHRAAQAVRLTDVLSGVLVPAETSVSSAHTVVSLPITRPAAPARHSTAARLRRRPA</sequence>
<gene>
    <name evidence="1" type="ORF">KDA82_41600</name>
</gene>
<organism evidence="1 2">
    <name type="scientific">Streptomyces daliensis</name>
    <dbReference type="NCBI Taxonomy" id="299421"/>
    <lineage>
        <taxon>Bacteria</taxon>
        <taxon>Bacillati</taxon>
        <taxon>Actinomycetota</taxon>
        <taxon>Actinomycetes</taxon>
        <taxon>Kitasatosporales</taxon>
        <taxon>Streptomycetaceae</taxon>
        <taxon>Streptomyces</taxon>
    </lineage>
</organism>
<feature type="non-terminal residue" evidence="1">
    <location>
        <position position="144"/>
    </location>
</feature>
<dbReference type="AlphaFoldDB" id="A0A8T4J6M0"/>
<evidence type="ECO:0000313" key="2">
    <source>
        <dbReference type="Proteomes" id="UP000675554"/>
    </source>
</evidence>
<protein>
    <submittedName>
        <fullName evidence="1">Uncharacterized protein</fullName>
    </submittedName>
</protein>
<keyword evidence="2" id="KW-1185">Reference proteome</keyword>
<dbReference type="EMBL" id="JAGSMN010002542">
    <property type="protein sequence ID" value="MBR7679318.1"/>
    <property type="molecule type" value="Genomic_DNA"/>
</dbReference>